<proteinExistence type="predicted"/>
<comment type="caution">
    <text evidence="3">The sequence shown here is derived from an EMBL/GenBank/DDBJ whole genome shotgun (WGS) entry which is preliminary data.</text>
</comment>
<dbReference type="Proteomes" id="UP000549765">
    <property type="component" value="Unassembled WGS sequence"/>
</dbReference>
<organism evidence="3 4">
    <name type="scientific">Periweissella fabalis</name>
    <dbReference type="NCBI Taxonomy" id="1070421"/>
    <lineage>
        <taxon>Bacteria</taxon>
        <taxon>Bacillati</taxon>
        <taxon>Bacillota</taxon>
        <taxon>Bacilli</taxon>
        <taxon>Lactobacillales</taxon>
        <taxon>Lactobacillaceae</taxon>
        <taxon>Periweissella</taxon>
    </lineage>
</organism>
<feature type="domain" description="Regulator of chromosome segregation-like C-terminal" evidence="2">
    <location>
        <begin position="101"/>
        <end position="142"/>
    </location>
</feature>
<evidence type="ECO:0000256" key="1">
    <source>
        <dbReference type="SAM" id="MobiDB-lite"/>
    </source>
</evidence>
<evidence type="ECO:0000313" key="4">
    <source>
        <dbReference type="Proteomes" id="UP000549765"/>
    </source>
</evidence>
<evidence type="ECO:0000259" key="2">
    <source>
        <dbReference type="Pfam" id="PF04394"/>
    </source>
</evidence>
<sequence>MSENLKTIRELADELGVSKTAIHKKISETIKRQHFSKNGNRFLIDEEGQNIIKSMFIDLKDENQKPEVSVPVSDIKNKDNQKVSEVSELVSVLKDRILVSDEQNKSKDQQIERLQKLLDQQQILTLQANKKIEQLETELEKEDKNETSKETSDKTKTVNEKKSFWKKLFSQ</sequence>
<evidence type="ECO:0000313" key="3">
    <source>
        <dbReference type="EMBL" id="NKZ25033.1"/>
    </source>
</evidence>
<reference evidence="3 4" key="1">
    <citation type="submission" date="2020-04" db="EMBL/GenBank/DDBJ databases">
        <title>MicrobeNet Type strains.</title>
        <authorList>
            <person name="Nicholson A.C."/>
        </authorList>
    </citation>
    <scope>NUCLEOTIDE SEQUENCE [LARGE SCALE GENOMIC DNA]</scope>
    <source>
        <strain evidence="3 4">CCUG 61472</strain>
    </source>
</reference>
<dbReference type="RefSeq" id="WP_168722823.1">
    <property type="nucleotide sequence ID" value="NZ_JAAXPN010000015.1"/>
</dbReference>
<feature type="region of interest" description="Disordered" evidence="1">
    <location>
        <begin position="136"/>
        <end position="171"/>
    </location>
</feature>
<feature type="compositionally biased region" description="Basic and acidic residues" evidence="1">
    <location>
        <begin position="141"/>
        <end position="163"/>
    </location>
</feature>
<dbReference type="EMBL" id="JAAXPN010000015">
    <property type="protein sequence ID" value="NKZ25033.1"/>
    <property type="molecule type" value="Genomic_DNA"/>
</dbReference>
<name>A0A7X6N3I1_9LACO</name>
<accession>A0A7X6N3I1</accession>
<keyword evidence="4" id="KW-1185">Reference proteome</keyword>
<dbReference type="AlphaFoldDB" id="A0A7X6N3I1"/>
<dbReference type="InterPro" id="IPR007489">
    <property type="entry name" value="RocS-like_C"/>
</dbReference>
<gene>
    <name evidence="3" type="ORF">HF964_09585</name>
</gene>
<protein>
    <submittedName>
        <fullName evidence="3">DUF536 domain-containing protein</fullName>
    </submittedName>
</protein>
<dbReference type="Pfam" id="PF04394">
    <property type="entry name" value="DUF536"/>
    <property type="match status" value="1"/>
</dbReference>